<comment type="caution">
    <text evidence="1">The sequence shown here is derived from an EMBL/GenBank/DDBJ whole genome shotgun (WGS) entry which is preliminary data.</text>
</comment>
<name>A0A162RJ45_9CLOT</name>
<proteinExistence type="predicted"/>
<accession>A0A162RJ45</accession>
<dbReference type="EMBL" id="LWAE01000006">
    <property type="protein sequence ID" value="KZL89983.1"/>
    <property type="molecule type" value="Genomic_DNA"/>
</dbReference>
<dbReference type="OrthoDB" id="2990827at2"/>
<gene>
    <name evidence="1" type="ORF">CLMAG_44670</name>
</gene>
<organism evidence="1 2">
    <name type="scientific">Clostridium magnum DSM 2767</name>
    <dbReference type="NCBI Taxonomy" id="1121326"/>
    <lineage>
        <taxon>Bacteria</taxon>
        <taxon>Bacillati</taxon>
        <taxon>Bacillota</taxon>
        <taxon>Clostridia</taxon>
        <taxon>Eubacteriales</taxon>
        <taxon>Clostridiaceae</taxon>
        <taxon>Clostridium</taxon>
    </lineage>
</organism>
<dbReference type="PATRIC" id="fig|1121326.3.peg.4530"/>
<protein>
    <submittedName>
        <fullName evidence="1">Uncharacterized protein</fullName>
    </submittedName>
</protein>
<dbReference type="Proteomes" id="UP000076603">
    <property type="component" value="Unassembled WGS sequence"/>
</dbReference>
<reference evidence="1 2" key="1">
    <citation type="submission" date="2016-04" db="EMBL/GenBank/DDBJ databases">
        <title>Genome sequence of Clostridium magnum DSM 2767.</title>
        <authorList>
            <person name="Poehlein A."/>
            <person name="Uhlig R."/>
            <person name="Fischer R."/>
            <person name="Bahl H."/>
            <person name="Daniel R."/>
        </authorList>
    </citation>
    <scope>NUCLEOTIDE SEQUENCE [LARGE SCALE GENOMIC DNA]</scope>
    <source>
        <strain evidence="1 2">DSM 2767</strain>
    </source>
</reference>
<evidence type="ECO:0000313" key="1">
    <source>
        <dbReference type="EMBL" id="KZL89983.1"/>
    </source>
</evidence>
<sequence length="63" mass="7339">MSLWTKKEKVCATCIYWKGKRDVDFMFIEAKNHSGRCFCETGFYNLRTIQGSSCSNWKGFSRG</sequence>
<keyword evidence="2" id="KW-1185">Reference proteome</keyword>
<evidence type="ECO:0000313" key="2">
    <source>
        <dbReference type="Proteomes" id="UP000076603"/>
    </source>
</evidence>
<dbReference type="RefSeq" id="WP_066627186.1">
    <property type="nucleotide sequence ID" value="NZ_FQXL01000038.1"/>
</dbReference>
<dbReference type="AlphaFoldDB" id="A0A162RJ45"/>
<dbReference type="STRING" id="1121326.CLMAG_44670"/>